<name>A0ABQ8EYJ8_9FUNG</name>
<reference evidence="12 13" key="1">
    <citation type="submission" date="2021-02" db="EMBL/GenBank/DDBJ databases">
        <title>Variation within the Batrachochytrium salamandrivorans European outbreak.</title>
        <authorList>
            <person name="Kelly M."/>
            <person name="Pasmans F."/>
            <person name="Shea T.P."/>
            <person name="Munoz J.F."/>
            <person name="Carranza S."/>
            <person name="Cuomo C.A."/>
            <person name="Martel A."/>
        </authorList>
    </citation>
    <scope>NUCLEOTIDE SEQUENCE [LARGE SCALE GENOMIC DNA]</scope>
    <source>
        <strain evidence="12 13">AMFP18/2</strain>
    </source>
</reference>
<dbReference type="InterPro" id="IPR018108">
    <property type="entry name" value="MCP_transmembrane"/>
</dbReference>
<evidence type="ECO:0000256" key="5">
    <source>
        <dbReference type="ARBA" id="ARBA00022737"/>
    </source>
</evidence>
<evidence type="ECO:0000313" key="13">
    <source>
        <dbReference type="Proteomes" id="UP001648503"/>
    </source>
</evidence>
<evidence type="ECO:0000256" key="4">
    <source>
        <dbReference type="ARBA" id="ARBA00022692"/>
    </source>
</evidence>
<keyword evidence="5" id="KW-0677">Repeat</keyword>
<dbReference type="Gene3D" id="1.50.40.10">
    <property type="entry name" value="Mitochondrial carrier domain"/>
    <property type="match status" value="1"/>
</dbReference>
<keyword evidence="3 10" id="KW-0813">Transport</keyword>
<keyword evidence="7" id="KW-0496">Mitochondrion</keyword>
<dbReference type="PRINTS" id="PR00926">
    <property type="entry name" value="MITOCARRIER"/>
</dbReference>
<evidence type="ECO:0000256" key="9">
    <source>
        <dbReference type="PROSITE-ProRule" id="PRU00282"/>
    </source>
</evidence>
<keyword evidence="13" id="KW-1185">Reference proteome</keyword>
<evidence type="ECO:0000256" key="2">
    <source>
        <dbReference type="ARBA" id="ARBA00006375"/>
    </source>
</evidence>
<feature type="repeat" description="Solcar" evidence="9">
    <location>
        <begin position="223"/>
        <end position="308"/>
    </location>
</feature>
<gene>
    <name evidence="12" type="ORF">BASA50_010420</name>
</gene>
<dbReference type="InterPro" id="IPR050567">
    <property type="entry name" value="Mitochondrial_Carrier"/>
</dbReference>
<feature type="repeat" description="Solcar" evidence="9">
    <location>
        <begin position="125"/>
        <end position="215"/>
    </location>
</feature>
<keyword evidence="4 9" id="KW-0812">Transmembrane</keyword>
<proteinExistence type="inferred from homology"/>
<comment type="similarity">
    <text evidence="2 10">Belongs to the mitochondrial carrier (TC 2.A.29) family.</text>
</comment>
<feature type="transmembrane region" description="Helical" evidence="11">
    <location>
        <begin position="126"/>
        <end position="146"/>
    </location>
</feature>
<feature type="transmembrane region" description="Helical" evidence="11">
    <location>
        <begin position="223"/>
        <end position="243"/>
    </location>
</feature>
<evidence type="ECO:0000256" key="6">
    <source>
        <dbReference type="ARBA" id="ARBA00022989"/>
    </source>
</evidence>
<sequence>MTESTSMTSPIAADAKDSSMAVTAKPKKMDQAKSLLSGGFAGIATVLAGHPFDTLKVRLQTSNQYSGLADCFRQTISKDGLRGLYRGMTSPLVGVTPMFALSFWSYDLGQQLIYTATPKRTTTELTMGEFAIAGAFSALITTVVTTPMERVKVVLQTQDQIGNTGRKYKGMLDAGASMFREGGVASLYRGTVATLARDVPGSAAYFVAYEYFHRLLRKDSEPLSIGAVLFSGGMAGVAMWSIAIPPDVIKSRIQAAPAGTYRGFFDCAGKIIAQEGAGALFKGLGPALLRAFPANAAGFLGRAASLEVMHMLW</sequence>
<feature type="transmembrane region" description="Helical" evidence="11">
    <location>
        <begin position="83"/>
        <end position="106"/>
    </location>
</feature>
<evidence type="ECO:0000256" key="8">
    <source>
        <dbReference type="ARBA" id="ARBA00023136"/>
    </source>
</evidence>
<evidence type="ECO:0000313" key="12">
    <source>
        <dbReference type="EMBL" id="KAH6588886.1"/>
    </source>
</evidence>
<dbReference type="Proteomes" id="UP001648503">
    <property type="component" value="Unassembled WGS sequence"/>
</dbReference>
<dbReference type="EMBL" id="JAFCIX010000488">
    <property type="protein sequence ID" value="KAH6588886.1"/>
    <property type="molecule type" value="Genomic_DNA"/>
</dbReference>
<evidence type="ECO:0000256" key="10">
    <source>
        <dbReference type="RuleBase" id="RU000488"/>
    </source>
</evidence>
<comment type="caution">
    <text evidence="12">The sequence shown here is derived from an EMBL/GenBank/DDBJ whole genome shotgun (WGS) entry which is preliminary data.</text>
</comment>
<dbReference type="Pfam" id="PF00153">
    <property type="entry name" value="Mito_carr"/>
    <property type="match status" value="3"/>
</dbReference>
<protein>
    <recommendedName>
        <fullName evidence="14">Mitochondrial carnitine/acylcarnitine carrier protein</fullName>
    </recommendedName>
</protein>
<evidence type="ECO:0000256" key="3">
    <source>
        <dbReference type="ARBA" id="ARBA00022448"/>
    </source>
</evidence>
<evidence type="ECO:0000256" key="11">
    <source>
        <dbReference type="SAM" id="Phobius"/>
    </source>
</evidence>
<evidence type="ECO:0000256" key="1">
    <source>
        <dbReference type="ARBA" id="ARBA00004225"/>
    </source>
</evidence>
<accession>A0ABQ8EYJ8</accession>
<dbReference type="InterPro" id="IPR023395">
    <property type="entry name" value="MCP_dom_sf"/>
</dbReference>
<dbReference type="PANTHER" id="PTHR45624">
    <property type="entry name" value="MITOCHONDRIAL BASIC AMINO ACIDS TRANSPORTER-RELATED"/>
    <property type="match status" value="1"/>
</dbReference>
<comment type="subcellular location">
    <subcellularLocation>
        <location evidence="1">Mitochondrion membrane</location>
        <topology evidence="1">Multi-pass membrane protein</topology>
    </subcellularLocation>
</comment>
<keyword evidence="8 9" id="KW-0472">Membrane</keyword>
<keyword evidence="6 11" id="KW-1133">Transmembrane helix</keyword>
<dbReference type="SUPFAM" id="SSF103506">
    <property type="entry name" value="Mitochondrial carrier"/>
    <property type="match status" value="1"/>
</dbReference>
<evidence type="ECO:0008006" key="14">
    <source>
        <dbReference type="Google" id="ProtNLM"/>
    </source>
</evidence>
<organism evidence="12 13">
    <name type="scientific">Batrachochytrium salamandrivorans</name>
    <dbReference type="NCBI Taxonomy" id="1357716"/>
    <lineage>
        <taxon>Eukaryota</taxon>
        <taxon>Fungi</taxon>
        <taxon>Fungi incertae sedis</taxon>
        <taxon>Chytridiomycota</taxon>
        <taxon>Chytridiomycota incertae sedis</taxon>
        <taxon>Chytridiomycetes</taxon>
        <taxon>Rhizophydiales</taxon>
        <taxon>Rhizophydiales incertae sedis</taxon>
        <taxon>Batrachochytrium</taxon>
    </lineage>
</organism>
<dbReference type="PROSITE" id="PS50920">
    <property type="entry name" value="SOLCAR"/>
    <property type="match status" value="3"/>
</dbReference>
<dbReference type="InterPro" id="IPR002067">
    <property type="entry name" value="MCP"/>
</dbReference>
<evidence type="ECO:0000256" key="7">
    <source>
        <dbReference type="ARBA" id="ARBA00023128"/>
    </source>
</evidence>
<dbReference type="PANTHER" id="PTHR45624:SF4">
    <property type="entry name" value="CONGESTED-LIKE TRACHEA PROTEIN-RELATED"/>
    <property type="match status" value="1"/>
</dbReference>
<feature type="repeat" description="Solcar" evidence="9">
    <location>
        <begin position="29"/>
        <end position="112"/>
    </location>
</feature>